<keyword evidence="2" id="KW-0812">Transmembrane</keyword>
<organism evidence="3">
    <name type="scientific">Thermodesulfobium narugense</name>
    <dbReference type="NCBI Taxonomy" id="184064"/>
    <lineage>
        <taxon>Bacteria</taxon>
        <taxon>Pseudomonadati</taxon>
        <taxon>Thermodesulfobiota</taxon>
        <taxon>Thermodesulfobiia</taxon>
        <taxon>Thermodesulfobiales</taxon>
        <taxon>Thermodesulfobiaceae</taxon>
        <taxon>Thermodesulfobium</taxon>
    </lineage>
</organism>
<keyword evidence="1" id="KW-0175">Coiled coil</keyword>
<accession>A0A7C5KCB8</accession>
<evidence type="ECO:0000313" key="3">
    <source>
        <dbReference type="EMBL" id="HHI66304.1"/>
    </source>
</evidence>
<comment type="caution">
    <text evidence="3">The sequence shown here is derived from an EMBL/GenBank/DDBJ whole genome shotgun (WGS) entry which is preliminary data.</text>
</comment>
<gene>
    <name evidence="3" type="ORF">ENL70_07140</name>
</gene>
<evidence type="ECO:0000256" key="2">
    <source>
        <dbReference type="SAM" id="Phobius"/>
    </source>
</evidence>
<protein>
    <submittedName>
        <fullName evidence="3">Uncharacterized protein</fullName>
    </submittedName>
</protein>
<dbReference type="EMBL" id="DRUY01000243">
    <property type="protein sequence ID" value="HHI66304.1"/>
    <property type="molecule type" value="Genomic_DNA"/>
</dbReference>
<keyword evidence="2" id="KW-0472">Membrane</keyword>
<evidence type="ECO:0000256" key="1">
    <source>
        <dbReference type="SAM" id="Coils"/>
    </source>
</evidence>
<keyword evidence="2" id="KW-1133">Transmembrane helix</keyword>
<name>A0A7C5KCB8_9BACT</name>
<dbReference type="AlphaFoldDB" id="A0A7C5KCB8"/>
<reference evidence="3" key="1">
    <citation type="journal article" date="2020" name="mSystems">
        <title>Genome- and Community-Level Interaction Insights into Carbon Utilization and Element Cycling Functions of Hydrothermarchaeota in Hydrothermal Sediment.</title>
        <authorList>
            <person name="Zhou Z."/>
            <person name="Liu Y."/>
            <person name="Xu W."/>
            <person name="Pan J."/>
            <person name="Luo Z.H."/>
            <person name="Li M."/>
        </authorList>
    </citation>
    <scope>NUCLEOTIDE SEQUENCE [LARGE SCALE GENOMIC DNA]</scope>
    <source>
        <strain evidence="3">SpSt-1019</strain>
    </source>
</reference>
<proteinExistence type="predicted"/>
<feature type="coiled-coil region" evidence="1">
    <location>
        <begin position="41"/>
        <end position="115"/>
    </location>
</feature>
<feature type="transmembrane region" description="Helical" evidence="2">
    <location>
        <begin position="12"/>
        <end position="34"/>
    </location>
</feature>
<sequence>MASSKRRITFLMPFIDFAFMLVIVFVALLSIAYFKPQETSQNNLEQQLQQSQEMIAALVKENNMLRSKLPAKEQNVYENQNQITQGERQKLLAQIEQLQAKVAELQAKNEVLQKELKGKFGSSEYIDIRK</sequence>